<evidence type="ECO:0000313" key="5">
    <source>
        <dbReference type="Proteomes" id="UP000015688"/>
    </source>
</evidence>
<organism evidence="4 5">
    <name type="scientific">Paraclostridium bifermentans ATCC 638 = DSM 14991</name>
    <dbReference type="NCBI Taxonomy" id="1233171"/>
    <lineage>
        <taxon>Bacteria</taxon>
        <taxon>Bacillati</taxon>
        <taxon>Bacillota</taxon>
        <taxon>Clostridia</taxon>
        <taxon>Peptostreptococcales</taxon>
        <taxon>Peptostreptococcaceae</taxon>
        <taxon>Paraclostridium</taxon>
    </lineage>
</organism>
<dbReference type="RefSeq" id="WP_021434476.1">
    <property type="nucleotide sequence ID" value="NZ_AVNC01000022.1"/>
</dbReference>
<dbReference type="PATRIC" id="fig|1233171.3.peg.3421"/>
<dbReference type="InterPro" id="IPR058066">
    <property type="entry name" value="pXO2-14_N"/>
</dbReference>
<reference evidence="4 5" key="1">
    <citation type="submission" date="2013-06" db="EMBL/GenBank/DDBJ databases">
        <authorList>
            <person name="Walk S."/>
            <person name="Aronoff D."/>
            <person name="Young V.Y."/>
            <person name="Marsh J."/>
            <person name="Harrison L."/>
            <person name="Daugherty S.C."/>
            <person name="Shefchek K.A."/>
            <person name="Hine E.E."/>
            <person name="Tallon L.J."/>
            <person name="Sadzewicz L.K."/>
            <person name="Rasko D.A."/>
        </authorList>
    </citation>
    <scope>NUCLEOTIDE SEQUENCE [LARGE SCALE GENOMIC DNA]</scope>
    <source>
        <strain evidence="4 5">ATCC 638</strain>
    </source>
</reference>
<feature type="compositionally biased region" description="Polar residues" evidence="1">
    <location>
        <begin position="450"/>
        <end position="485"/>
    </location>
</feature>
<keyword evidence="2" id="KW-0472">Membrane</keyword>
<dbReference type="NCBIfam" id="NF045890">
    <property type="entry name" value="conj_pls20_p028"/>
    <property type="match status" value="1"/>
</dbReference>
<feature type="compositionally biased region" description="Polar residues" evidence="1">
    <location>
        <begin position="578"/>
        <end position="590"/>
    </location>
</feature>
<keyword evidence="2" id="KW-0812">Transmembrane</keyword>
<dbReference type="Pfam" id="PF26635">
    <property type="entry name" value="DUF8208"/>
    <property type="match status" value="1"/>
</dbReference>
<name>T4VH56_PARBF</name>
<comment type="caution">
    <text evidence="4">The sequence shown here is derived from an EMBL/GenBank/DDBJ whole genome shotgun (WGS) entry which is preliminary data.</text>
</comment>
<dbReference type="EMBL" id="AVNC01000022">
    <property type="protein sequence ID" value="EQK40012.1"/>
    <property type="molecule type" value="Genomic_DNA"/>
</dbReference>
<feature type="region of interest" description="Disordered" evidence="1">
    <location>
        <begin position="419"/>
        <end position="894"/>
    </location>
</feature>
<accession>T4VH56</accession>
<feature type="compositionally biased region" description="Polar residues" evidence="1">
    <location>
        <begin position="878"/>
        <end position="889"/>
    </location>
</feature>
<evidence type="ECO:0000256" key="2">
    <source>
        <dbReference type="SAM" id="Phobius"/>
    </source>
</evidence>
<feature type="compositionally biased region" description="Low complexity" evidence="1">
    <location>
        <begin position="420"/>
        <end position="432"/>
    </location>
</feature>
<feature type="compositionally biased region" description="Polar residues" evidence="1">
    <location>
        <begin position="631"/>
        <end position="708"/>
    </location>
</feature>
<feature type="compositionally biased region" description="Polar residues" evidence="1">
    <location>
        <begin position="802"/>
        <end position="817"/>
    </location>
</feature>
<dbReference type="AlphaFoldDB" id="T4VH56"/>
<feature type="compositionally biased region" description="Low complexity" evidence="1">
    <location>
        <begin position="823"/>
        <end position="877"/>
    </location>
</feature>
<feature type="transmembrane region" description="Helical" evidence="2">
    <location>
        <begin position="70"/>
        <end position="91"/>
    </location>
</feature>
<feature type="compositionally biased region" description="Polar residues" evidence="1">
    <location>
        <begin position="598"/>
        <end position="610"/>
    </location>
</feature>
<keyword evidence="2" id="KW-1133">Transmembrane helix</keyword>
<dbReference type="InterPro" id="IPR058521">
    <property type="entry name" value="DUF8208"/>
</dbReference>
<feature type="compositionally biased region" description="Low complexity" evidence="1">
    <location>
        <begin position="709"/>
        <end position="800"/>
    </location>
</feature>
<evidence type="ECO:0000313" key="4">
    <source>
        <dbReference type="EMBL" id="EQK40012.1"/>
    </source>
</evidence>
<evidence type="ECO:0000256" key="1">
    <source>
        <dbReference type="SAM" id="MobiDB-lite"/>
    </source>
</evidence>
<feature type="compositionally biased region" description="Polar residues" evidence="1">
    <location>
        <begin position="494"/>
        <end position="550"/>
    </location>
</feature>
<feature type="transmembrane region" description="Helical" evidence="2">
    <location>
        <begin position="100"/>
        <end position="118"/>
    </location>
</feature>
<sequence length="966" mass="97724">MSDAQVIEILKSFDVLKRSSIWADAGRFIMWYINLGLSKVVDLLSNSLSEIYSVMNFFNSKQVNDFINKYIVVIFAFASIALAILGWKIIVKKENDFNRIITNALIAITIFVVLPWGMQQGESLVKAGVNLLDSNGNVSSSTKIFSSNITDLYLIDKNGWKSPNPHPKNYIKDDSSLSFLSITEIMDTGGLFTSTKLSDDGTKILKHKINDASGEQKLEELKSHLVYEDEGYYRYSWHPFYILIELGTMALVLFFTCFKTAQLIQELGILKIILQGTVLTDIETGQRNKKLIEKIKNTFIILYVIMLLLNIYILFMDFIASSNISKPTQLVMILASGILVIDGPNFIEEMFGIDAGLKSISRSIIAAAQGAKGMKDLASAIGKGASAVGKASVGASKVLGKTAINTSAGIKGALDGFKESGNSSKDGNSNSSPLGGMSNGNESQDDKGNSPLSDISNNNLSQGDTETTEDTPLSSRLNASASQDVGATGDTPLGSMSNGSTSSDMGTTEDTPLGGMSNSSTSNDMGTTGDTPLGGMSNSSTSNDIGTTGDTPLGGMSNGSASNDIGTTGDTPLGGMSNGSASNDIGTTGDTPLGGMSNGSASNDMGTTGDTPLGSASGASISNSGTGTNTPLGSKSGANTSKGSVGTNTPIGSVSGANTSKGSVGTSTPIGSVSGANTSKGSVGTNTPIGSVSGNNTSKGSVGTSTPIGSVSGASVSNSGVGASTPIGSVSGASVSNSGVGASTPIGSASGASVSNSGVGASTPIGSASGASVSNSGVGASTPIGSKSGASVSNSGVGASTPIGSKSGANVSNSGVGASTPIGSASGASVSNSGVGASTPIGSKSGASVSNSGVGASTPIGNASGASVSKGSVGTSTQIPSSLRPNTSKIYKPSTIKLPKDVEIKPIEKPTSKTIADIAVSKYANMAEKIYNSPTLKGARNTYQVSKNSAMALKNNKEKDDNEKRD</sequence>
<gene>
    <name evidence="4" type="ORF">C672_3553</name>
</gene>
<feature type="domain" description="DUF8208" evidence="3">
    <location>
        <begin position="19"/>
        <end position="367"/>
    </location>
</feature>
<evidence type="ECO:0000259" key="3">
    <source>
        <dbReference type="Pfam" id="PF26635"/>
    </source>
</evidence>
<proteinExistence type="predicted"/>
<feature type="compositionally biased region" description="Low complexity" evidence="1">
    <location>
        <begin position="614"/>
        <end position="630"/>
    </location>
</feature>
<dbReference type="Proteomes" id="UP000015688">
    <property type="component" value="Unassembled WGS sequence"/>
</dbReference>
<feature type="transmembrane region" description="Helical" evidence="2">
    <location>
        <begin position="299"/>
        <end position="320"/>
    </location>
</feature>
<protein>
    <recommendedName>
        <fullName evidence="3">DUF8208 domain-containing protein</fullName>
    </recommendedName>
</protein>
<feature type="compositionally biased region" description="Polar residues" evidence="1">
    <location>
        <begin position="558"/>
        <end position="570"/>
    </location>
</feature>
<feature type="transmembrane region" description="Helical" evidence="2">
    <location>
        <begin position="240"/>
        <end position="258"/>
    </location>
</feature>